<evidence type="ECO:0000256" key="1">
    <source>
        <dbReference type="SAM" id="MobiDB-lite"/>
    </source>
</evidence>
<feature type="region of interest" description="Disordered" evidence="1">
    <location>
        <begin position="625"/>
        <end position="652"/>
    </location>
</feature>
<reference evidence="3" key="1">
    <citation type="submission" date="2013-12" db="EMBL/GenBank/DDBJ databases">
        <title>The Genome Sequence of Aphanomyces invadans NJM9701.</title>
        <authorList>
            <consortium name="The Broad Institute Genomics Platform"/>
            <person name="Russ C."/>
            <person name="Tyler B."/>
            <person name="van West P."/>
            <person name="Dieguez-Uribeondo J."/>
            <person name="Young S.K."/>
            <person name="Zeng Q."/>
            <person name="Gargeya S."/>
            <person name="Fitzgerald M."/>
            <person name="Abouelleil A."/>
            <person name="Alvarado L."/>
            <person name="Chapman S.B."/>
            <person name="Gainer-Dewar J."/>
            <person name="Goldberg J."/>
            <person name="Griggs A."/>
            <person name="Gujja S."/>
            <person name="Hansen M."/>
            <person name="Howarth C."/>
            <person name="Imamovic A."/>
            <person name="Ireland A."/>
            <person name="Larimer J."/>
            <person name="McCowan C."/>
            <person name="Murphy C."/>
            <person name="Pearson M."/>
            <person name="Poon T.W."/>
            <person name="Priest M."/>
            <person name="Roberts A."/>
            <person name="Saif S."/>
            <person name="Shea T."/>
            <person name="Sykes S."/>
            <person name="Wortman J."/>
            <person name="Nusbaum C."/>
            <person name="Birren B."/>
        </authorList>
    </citation>
    <scope>NUCLEOTIDE SEQUENCE [LARGE SCALE GENOMIC DNA]</scope>
    <source>
        <strain evidence="3">NJM9701</strain>
    </source>
</reference>
<gene>
    <name evidence="3" type="ORF">H310_01908</name>
</gene>
<feature type="domain" description="Fungal lipase-type" evidence="2">
    <location>
        <begin position="149"/>
        <end position="273"/>
    </location>
</feature>
<evidence type="ECO:0000313" key="3">
    <source>
        <dbReference type="EMBL" id="ETW07373.1"/>
    </source>
</evidence>
<dbReference type="SUPFAM" id="SSF53474">
    <property type="entry name" value="alpha/beta-Hydrolases"/>
    <property type="match status" value="1"/>
</dbReference>
<proteinExistence type="predicted"/>
<accession>A0A024UP26</accession>
<organism evidence="3">
    <name type="scientific">Aphanomyces invadans</name>
    <dbReference type="NCBI Taxonomy" id="157072"/>
    <lineage>
        <taxon>Eukaryota</taxon>
        <taxon>Sar</taxon>
        <taxon>Stramenopiles</taxon>
        <taxon>Oomycota</taxon>
        <taxon>Saprolegniomycetes</taxon>
        <taxon>Saprolegniales</taxon>
        <taxon>Verrucalvaceae</taxon>
        <taxon>Aphanomyces</taxon>
    </lineage>
</organism>
<evidence type="ECO:0000259" key="2">
    <source>
        <dbReference type="Pfam" id="PF01764"/>
    </source>
</evidence>
<dbReference type="InterPro" id="IPR029058">
    <property type="entry name" value="AB_hydrolase_fold"/>
</dbReference>
<dbReference type="OrthoDB" id="45753at2759"/>
<dbReference type="PANTHER" id="PTHR46023">
    <property type="entry name" value="LIPASE CLASS 3 PROTEIN-LIKE"/>
    <property type="match status" value="1"/>
</dbReference>
<dbReference type="GO" id="GO:0006629">
    <property type="term" value="P:lipid metabolic process"/>
    <property type="evidence" value="ECO:0007669"/>
    <property type="project" value="InterPro"/>
</dbReference>
<dbReference type="Pfam" id="PF01764">
    <property type="entry name" value="Lipase_3"/>
    <property type="match status" value="1"/>
</dbReference>
<dbReference type="AlphaFoldDB" id="A0A024UP26"/>
<dbReference type="GeneID" id="20078958"/>
<sequence length="728" mass="82218">MLRYATTAARRQLTRALATSPQPLQRDPLSILKTIADAVPSSLMKMTSADWLLRLTVLARHNSSRPSESSPSATKNATESSLMLNNAQFLRELQYYVRVCDAIYASSQDRFMRESLLAQGNVTIVQSHQGGVFAPKYYVYVDHDRRTIVLVIRGSASIQDFVTDMCMHHEPFLTGYGHRGIVHAANWMDWKLRDDMLKLAAEYRTYNIRLTGHSLGAGTAALLAHLWSSVIPRMHCIAFAPPACLTLDLAQACESHVTSVILGDDCVPRLSGANLVTLLDEVEQFEVSTALKAMVAEELQAKAKQTQDSAGVRQLRQAIDRVESLKKTASENLATKISAITPPSVNTLSWLEDKPFATELKQLWKQLDQRKESQTTDKRWVQDKPFAAELKALWEQVDTHLGRTEQFLSLDPRQLPVISAWPFKLSDQNHVEWRKRMDFIASMPSHASSKQLISLWGNLDVTVIAMEGLVRFVNDPDRKKQLVSQIEGLLRQISTTRSAFSSLAPLLDPMSNRFYELLIATKHTVQQTNWVLPMSSKYLSFFFSRQAPYCFLRSFKAEASPRADLSTKPARPSSQLLQNKILSMVDSICADLRRETDSIIQLGKSTMCVEHVLFGLILIQDERRREHGTGRHSTGSARHGTSFPPRKSHRRRLVGKSTRADACAGRWHVFQPHCCVKRHDHGPFEFDVRRSHWDDVGNTRQTSSRRIASHNITATSACVYDEADCRRI</sequence>
<protein>
    <recommendedName>
        <fullName evidence="2">Fungal lipase-type domain-containing protein</fullName>
    </recommendedName>
</protein>
<dbReference type="RefSeq" id="XP_008863466.1">
    <property type="nucleotide sequence ID" value="XM_008865244.1"/>
</dbReference>
<dbReference type="VEuPathDB" id="FungiDB:H310_01908"/>
<dbReference type="CDD" id="cd00519">
    <property type="entry name" value="Lipase_3"/>
    <property type="match status" value="1"/>
</dbReference>
<dbReference type="EMBL" id="KI913954">
    <property type="protein sequence ID" value="ETW07373.1"/>
    <property type="molecule type" value="Genomic_DNA"/>
</dbReference>
<dbReference type="Gene3D" id="3.40.50.1820">
    <property type="entry name" value="alpha/beta hydrolase"/>
    <property type="match status" value="1"/>
</dbReference>
<dbReference type="InterPro" id="IPR002921">
    <property type="entry name" value="Fungal_lipase-type"/>
</dbReference>
<dbReference type="PANTHER" id="PTHR46023:SF6">
    <property type="entry name" value="LIPASE CLASS 3 FAMILY PROTEIN"/>
    <property type="match status" value="1"/>
</dbReference>
<name>A0A024UP26_9STRA</name>
<dbReference type="eggNOG" id="KOG2088">
    <property type="taxonomic scope" value="Eukaryota"/>
</dbReference>